<dbReference type="EC" id="2.8.1.7" evidence="3 8"/>
<comment type="caution">
    <text evidence="10">The sequence shown here is derived from an EMBL/GenBank/DDBJ whole genome shotgun (WGS) entry which is preliminary data.</text>
</comment>
<dbReference type="Pfam" id="PF00266">
    <property type="entry name" value="Aminotran_5"/>
    <property type="match status" value="1"/>
</dbReference>
<dbReference type="NCBIfam" id="TIGR01979">
    <property type="entry name" value="sufS"/>
    <property type="match status" value="1"/>
</dbReference>
<proteinExistence type="inferred from homology"/>
<feature type="domain" description="Aminotransferase class V" evidence="9">
    <location>
        <begin position="24"/>
        <end position="401"/>
    </location>
</feature>
<dbReference type="Proteomes" id="UP000176317">
    <property type="component" value="Unassembled WGS sequence"/>
</dbReference>
<organism evidence="10 11">
    <name type="scientific">Candidatus Curtissbacteria bacterium RBG_13_35_7</name>
    <dbReference type="NCBI Taxonomy" id="1797705"/>
    <lineage>
        <taxon>Bacteria</taxon>
        <taxon>Candidatus Curtissiibacteriota</taxon>
    </lineage>
</organism>
<evidence type="ECO:0000256" key="3">
    <source>
        <dbReference type="ARBA" id="ARBA00012239"/>
    </source>
</evidence>
<keyword evidence="4 8" id="KW-0808">Transferase</keyword>
<dbReference type="PROSITE" id="PS00595">
    <property type="entry name" value="AA_TRANSFER_CLASS_5"/>
    <property type="match status" value="1"/>
</dbReference>
<evidence type="ECO:0000256" key="2">
    <source>
        <dbReference type="ARBA" id="ARBA00010447"/>
    </source>
</evidence>
<evidence type="ECO:0000256" key="4">
    <source>
        <dbReference type="ARBA" id="ARBA00022679"/>
    </source>
</evidence>
<comment type="catalytic activity">
    <reaction evidence="6 8">
        <text>(sulfur carrier)-H + L-cysteine = (sulfur carrier)-SH + L-alanine</text>
        <dbReference type="Rhea" id="RHEA:43892"/>
        <dbReference type="Rhea" id="RHEA-COMP:14737"/>
        <dbReference type="Rhea" id="RHEA-COMP:14739"/>
        <dbReference type="ChEBI" id="CHEBI:29917"/>
        <dbReference type="ChEBI" id="CHEBI:35235"/>
        <dbReference type="ChEBI" id="CHEBI:57972"/>
        <dbReference type="ChEBI" id="CHEBI:64428"/>
        <dbReference type="EC" id="2.8.1.7"/>
    </reaction>
</comment>
<accession>A0A1F5G4A1</accession>
<dbReference type="AlphaFoldDB" id="A0A1F5G4A1"/>
<dbReference type="GO" id="GO:0006534">
    <property type="term" value="P:cysteine metabolic process"/>
    <property type="evidence" value="ECO:0007669"/>
    <property type="project" value="UniProtKB-UniRule"/>
</dbReference>
<dbReference type="Gene3D" id="3.40.640.10">
    <property type="entry name" value="Type I PLP-dependent aspartate aminotransferase-like (Major domain)"/>
    <property type="match status" value="1"/>
</dbReference>
<evidence type="ECO:0000313" key="10">
    <source>
        <dbReference type="EMBL" id="OGD86713.1"/>
    </source>
</evidence>
<evidence type="ECO:0000256" key="7">
    <source>
        <dbReference type="RuleBase" id="RU004504"/>
    </source>
</evidence>
<dbReference type="InterPro" id="IPR015422">
    <property type="entry name" value="PyrdxlP-dep_Trfase_small"/>
</dbReference>
<dbReference type="InterPro" id="IPR015424">
    <property type="entry name" value="PyrdxlP-dep_Trfase"/>
</dbReference>
<keyword evidence="5 8" id="KW-0663">Pyridoxal phosphate</keyword>
<dbReference type="CDD" id="cd06453">
    <property type="entry name" value="SufS_like"/>
    <property type="match status" value="1"/>
</dbReference>
<comment type="similarity">
    <text evidence="2 8">Belongs to the class-V pyridoxal-phosphate-dependent aminotransferase family. Csd subfamily.</text>
</comment>
<evidence type="ECO:0000256" key="5">
    <source>
        <dbReference type="ARBA" id="ARBA00022898"/>
    </source>
</evidence>
<dbReference type="InterPro" id="IPR016454">
    <property type="entry name" value="Cysteine_dSase"/>
</dbReference>
<reference evidence="10 11" key="1">
    <citation type="journal article" date="2016" name="Nat. Commun.">
        <title>Thousands of microbial genomes shed light on interconnected biogeochemical processes in an aquifer system.</title>
        <authorList>
            <person name="Anantharaman K."/>
            <person name="Brown C.T."/>
            <person name="Hug L.A."/>
            <person name="Sharon I."/>
            <person name="Castelle C.J."/>
            <person name="Probst A.J."/>
            <person name="Thomas B.C."/>
            <person name="Singh A."/>
            <person name="Wilkins M.J."/>
            <person name="Karaoz U."/>
            <person name="Brodie E.L."/>
            <person name="Williams K.H."/>
            <person name="Hubbard S.S."/>
            <person name="Banfield J.F."/>
        </authorList>
    </citation>
    <scope>NUCLEOTIDE SEQUENCE [LARGE SCALE GENOMIC DNA]</scope>
</reference>
<dbReference type="InterPro" id="IPR010970">
    <property type="entry name" value="Cys_dSase_SufS"/>
</dbReference>
<dbReference type="EMBL" id="MFAT01000019">
    <property type="protein sequence ID" value="OGD86713.1"/>
    <property type="molecule type" value="Genomic_DNA"/>
</dbReference>
<evidence type="ECO:0000313" key="11">
    <source>
        <dbReference type="Proteomes" id="UP000176317"/>
    </source>
</evidence>
<evidence type="ECO:0000256" key="8">
    <source>
        <dbReference type="RuleBase" id="RU004506"/>
    </source>
</evidence>
<dbReference type="GO" id="GO:0030170">
    <property type="term" value="F:pyridoxal phosphate binding"/>
    <property type="evidence" value="ECO:0007669"/>
    <property type="project" value="UniProtKB-UniRule"/>
</dbReference>
<dbReference type="InterPro" id="IPR000192">
    <property type="entry name" value="Aminotrans_V_dom"/>
</dbReference>
<evidence type="ECO:0000256" key="6">
    <source>
        <dbReference type="ARBA" id="ARBA00050776"/>
    </source>
</evidence>
<dbReference type="Gene3D" id="3.90.1150.10">
    <property type="entry name" value="Aspartate Aminotransferase, domain 1"/>
    <property type="match status" value="1"/>
</dbReference>
<name>A0A1F5G4A1_9BACT</name>
<comment type="function">
    <text evidence="8">Catalyzes the removal of elemental sulfur and selenium atoms from L-cysteine, L-cystine, L-selenocysteine, and L-selenocystine to produce L-alanine.</text>
</comment>
<sequence length="424" mass="47421">MDTTNIRSQFPFLMRKFKGKPLAYLDNAATSQKPRVVIDSVVEAYSKHCANTHRGIYDLSVEATDLYEGVREKIKNFINAKSSKEIIFTRNATEAINLVARSLDDQAIKDGDEILLTEMEHHSNIVPWQMLRERLMSSNQRLEIRFIPIDNEGRLDLSSLNKLITKKSKIVSLTLMSNVLGTINPVKKIIKMIRSMNNEVCIMIDAAQAASHMKIDVVDLDCDFLVFSAHKMYGPSGVGVLYGREKLLEEMPPFLGGGDMILSVDFEKTTFNELPWKFEAGTGNIAGVIATGAAIDFIESIGFTRIKKCEMKLTNYALKILSVDSLIKVYGPMDLADRGPVISFNINNIHPHDVASILSDEGVAIRSGHHCAQPLMKVLGIPAVCRASYAIYNTKEEINRLVEGIEKVKEVFGLSSNRVIRRKR</sequence>
<protein>
    <recommendedName>
        <fullName evidence="3 8">Cysteine desulfurase</fullName>
        <ecNumber evidence="3 8">2.8.1.7</ecNumber>
    </recommendedName>
</protein>
<evidence type="ECO:0000259" key="9">
    <source>
        <dbReference type="Pfam" id="PF00266"/>
    </source>
</evidence>
<dbReference type="PIRSF" id="PIRSF005572">
    <property type="entry name" value="NifS"/>
    <property type="match status" value="1"/>
</dbReference>
<dbReference type="GO" id="GO:0031071">
    <property type="term" value="F:cysteine desulfurase activity"/>
    <property type="evidence" value="ECO:0007669"/>
    <property type="project" value="UniProtKB-UniRule"/>
</dbReference>
<evidence type="ECO:0000256" key="1">
    <source>
        <dbReference type="ARBA" id="ARBA00001933"/>
    </source>
</evidence>
<dbReference type="InterPro" id="IPR020578">
    <property type="entry name" value="Aminotrans_V_PyrdxlP_BS"/>
</dbReference>
<comment type="cofactor">
    <cofactor evidence="1 7">
        <name>pyridoxal 5'-phosphate</name>
        <dbReference type="ChEBI" id="CHEBI:597326"/>
    </cofactor>
</comment>
<dbReference type="SUPFAM" id="SSF53383">
    <property type="entry name" value="PLP-dependent transferases"/>
    <property type="match status" value="1"/>
</dbReference>
<gene>
    <name evidence="10" type="ORF">A2164_03550</name>
</gene>
<dbReference type="PANTHER" id="PTHR43586">
    <property type="entry name" value="CYSTEINE DESULFURASE"/>
    <property type="match status" value="1"/>
</dbReference>
<dbReference type="InterPro" id="IPR015421">
    <property type="entry name" value="PyrdxlP-dep_Trfase_major"/>
</dbReference>
<dbReference type="PANTHER" id="PTHR43586:SF8">
    <property type="entry name" value="CYSTEINE DESULFURASE 1, CHLOROPLASTIC"/>
    <property type="match status" value="1"/>
</dbReference>